<feature type="compositionally biased region" description="Polar residues" evidence="1">
    <location>
        <begin position="29"/>
        <end position="39"/>
    </location>
</feature>
<feature type="chain" id="PRO_5045677944" evidence="2">
    <location>
        <begin position="26"/>
        <end position="445"/>
    </location>
</feature>
<evidence type="ECO:0000256" key="1">
    <source>
        <dbReference type="SAM" id="MobiDB-lite"/>
    </source>
</evidence>
<organism evidence="3 4">
    <name type="scientific">Demequina litorisediminis</name>
    <dbReference type="NCBI Taxonomy" id="1849022"/>
    <lineage>
        <taxon>Bacteria</taxon>
        <taxon>Bacillati</taxon>
        <taxon>Actinomycetota</taxon>
        <taxon>Actinomycetes</taxon>
        <taxon>Micrococcales</taxon>
        <taxon>Demequinaceae</taxon>
        <taxon>Demequina</taxon>
    </lineage>
</organism>
<reference evidence="4" key="1">
    <citation type="journal article" date="2019" name="Int. J. Syst. Evol. Microbiol.">
        <title>The Global Catalogue of Microorganisms (GCM) 10K type strain sequencing project: providing services to taxonomists for standard genome sequencing and annotation.</title>
        <authorList>
            <consortium name="The Broad Institute Genomics Platform"/>
            <consortium name="The Broad Institute Genome Sequencing Center for Infectious Disease"/>
            <person name="Wu L."/>
            <person name="Ma J."/>
        </authorList>
    </citation>
    <scope>NUCLEOTIDE SEQUENCE [LARGE SCALE GENOMIC DNA]</scope>
    <source>
        <strain evidence="4">NBRC 112299</strain>
    </source>
</reference>
<dbReference type="RefSeq" id="WP_284327624.1">
    <property type="nucleotide sequence ID" value="NZ_BSUN01000001.1"/>
</dbReference>
<evidence type="ECO:0000313" key="3">
    <source>
        <dbReference type="EMBL" id="GMA34808.1"/>
    </source>
</evidence>
<dbReference type="SUPFAM" id="SSF53850">
    <property type="entry name" value="Periplasmic binding protein-like II"/>
    <property type="match status" value="1"/>
</dbReference>
<dbReference type="Pfam" id="PF01547">
    <property type="entry name" value="SBP_bac_1"/>
    <property type="match status" value="1"/>
</dbReference>
<protein>
    <submittedName>
        <fullName evidence="3">Sugar ABC transporter substrate-binding protein</fullName>
    </submittedName>
</protein>
<dbReference type="Gene3D" id="3.40.190.10">
    <property type="entry name" value="Periplasmic binding protein-like II"/>
    <property type="match status" value="2"/>
</dbReference>
<dbReference type="Proteomes" id="UP001157125">
    <property type="component" value="Unassembled WGS sequence"/>
</dbReference>
<feature type="region of interest" description="Disordered" evidence="1">
    <location>
        <begin position="29"/>
        <end position="48"/>
    </location>
</feature>
<dbReference type="InterPro" id="IPR006059">
    <property type="entry name" value="SBP"/>
</dbReference>
<comment type="caution">
    <text evidence="3">The sequence shown here is derived from an EMBL/GenBank/DDBJ whole genome shotgun (WGS) entry which is preliminary data.</text>
</comment>
<evidence type="ECO:0000256" key="2">
    <source>
        <dbReference type="SAM" id="SignalP"/>
    </source>
</evidence>
<keyword evidence="2" id="KW-0732">Signal</keyword>
<dbReference type="EMBL" id="BSUN01000001">
    <property type="protein sequence ID" value="GMA34808.1"/>
    <property type="molecule type" value="Genomic_DNA"/>
</dbReference>
<dbReference type="InterPro" id="IPR050490">
    <property type="entry name" value="Bact_solute-bd_prot1"/>
</dbReference>
<gene>
    <name evidence="3" type="ORF">GCM10025876_10120</name>
</gene>
<name>A0ABQ6IAB7_9MICO</name>
<dbReference type="PROSITE" id="PS51257">
    <property type="entry name" value="PROKAR_LIPOPROTEIN"/>
    <property type="match status" value="1"/>
</dbReference>
<proteinExistence type="predicted"/>
<sequence>MVNVHKRRRFMAVVALTAASGMALSACSSGSDTDPSASGSTGGEAQAASGEDVTLDFAFWGNDVRADMYEQSIALFEEEYPNITVNSTFLDYPAFWEKRQTEAAGGGLPDVMQFDYSYLRQYSENGLLLDLGPHLGNEIAVDGLSDQILGIGVVNDVTTGIATSTNAWGMYTNPQLLETAGVAEFAGGTWDDYKAWVAEVTEASGGEIFGGTDYTGRIQNFEVQLRAEGRNLFNEDGTPGFDEARLAEFWESGADMRGDGGSGISQQRLEEPVPGLGLRLRADRLRTHVGQLRRWLPWRAWASPTRSLGLVAPPVTVEGAKDLYLKPSMLHTIAASTEHPAESAMLVDFLVNSPEVGAIFGTNRGLPASTTMQEGITFEGLDAQIRDYEASVADRLGDAPPVPLVGYGTLEEKFRVLGTELGFGTLTVDEAVSQFFSEMDVVLGS</sequence>
<dbReference type="PANTHER" id="PTHR43649">
    <property type="entry name" value="ARABINOSE-BINDING PROTEIN-RELATED"/>
    <property type="match status" value="1"/>
</dbReference>
<evidence type="ECO:0000313" key="4">
    <source>
        <dbReference type="Proteomes" id="UP001157125"/>
    </source>
</evidence>
<keyword evidence="4" id="KW-1185">Reference proteome</keyword>
<feature type="signal peptide" evidence="2">
    <location>
        <begin position="1"/>
        <end position="25"/>
    </location>
</feature>
<accession>A0ABQ6IAB7</accession>
<dbReference type="PANTHER" id="PTHR43649:SF30">
    <property type="entry name" value="ABC TRANSPORTER SUBSTRATE-BINDING PROTEIN"/>
    <property type="match status" value="1"/>
</dbReference>